<dbReference type="PROSITE" id="PS50600">
    <property type="entry name" value="ULP_PROTEASE"/>
    <property type="match status" value="1"/>
</dbReference>
<feature type="domain" description="Ubiquitin-like protease family profile" evidence="5">
    <location>
        <begin position="1"/>
        <end position="100"/>
    </location>
</feature>
<dbReference type="AlphaFoldDB" id="A0AA37GZW6"/>
<dbReference type="GO" id="GO:0019783">
    <property type="term" value="F:ubiquitin-like protein peptidase activity"/>
    <property type="evidence" value="ECO:0007669"/>
    <property type="project" value="UniProtKB-ARBA"/>
</dbReference>
<dbReference type="Pfam" id="PF02902">
    <property type="entry name" value="Peptidase_C48"/>
    <property type="match status" value="1"/>
</dbReference>
<evidence type="ECO:0000256" key="3">
    <source>
        <dbReference type="ARBA" id="ARBA00022801"/>
    </source>
</evidence>
<evidence type="ECO:0000259" key="5">
    <source>
        <dbReference type="PROSITE" id="PS50600"/>
    </source>
</evidence>
<dbReference type="GO" id="GO:0008234">
    <property type="term" value="F:cysteine-type peptidase activity"/>
    <property type="evidence" value="ECO:0007669"/>
    <property type="project" value="InterPro"/>
</dbReference>
<dbReference type="InterPro" id="IPR038765">
    <property type="entry name" value="Papain-like_cys_pep_sf"/>
</dbReference>
<dbReference type="SUPFAM" id="SSF54001">
    <property type="entry name" value="Cysteine proteinases"/>
    <property type="match status" value="1"/>
</dbReference>
<keyword evidence="2" id="KW-0645">Protease</keyword>
<evidence type="ECO:0000256" key="1">
    <source>
        <dbReference type="ARBA" id="ARBA00005234"/>
    </source>
</evidence>
<proteinExistence type="inferred from homology"/>
<name>A0AA37GZW6_9PEZI</name>
<evidence type="ECO:0000256" key="2">
    <source>
        <dbReference type="ARBA" id="ARBA00022670"/>
    </source>
</evidence>
<organism evidence="6 7">
    <name type="scientific">Colletotrichum liriopes</name>
    <dbReference type="NCBI Taxonomy" id="708192"/>
    <lineage>
        <taxon>Eukaryota</taxon>
        <taxon>Fungi</taxon>
        <taxon>Dikarya</taxon>
        <taxon>Ascomycota</taxon>
        <taxon>Pezizomycotina</taxon>
        <taxon>Sordariomycetes</taxon>
        <taxon>Hypocreomycetidae</taxon>
        <taxon>Glomerellales</taxon>
        <taxon>Glomerellaceae</taxon>
        <taxon>Colletotrichum</taxon>
        <taxon>Colletotrichum spaethianum species complex</taxon>
    </lineage>
</organism>
<dbReference type="EMBL" id="BPPX01000053">
    <property type="protein sequence ID" value="GJC90425.1"/>
    <property type="molecule type" value="Genomic_DNA"/>
</dbReference>
<keyword evidence="3" id="KW-0378">Hydrolase</keyword>
<feature type="region of interest" description="Disordered" evidence="4">
    <location>
        <begin position="130"/>
        <end position="170"/>
    </location>
</feature>
<evidence type="ECO:0000256" key="4">
    <source>
        <dbReference type="SAM" id="MobiDB-lite"/>
    </source>
</evidence>
<comment type="caution">
    <text evidence="6">The sequence shown here is derived from an EMBL/GenBank/DDBJ whole genome shotgun (WGS) entry which is preliminary data.</text>
</comment>
<evidence type="ECO:0000313" key="6">
    <source>
        <dbReference type="EMBL" id="GJC90425.1"/>
    </source>
</evidence>
<evidence type="ECO:0000313" key="7">
    <source>
        <dbReference type="Proteomes" id="UP001055172"/>
    </source>
</evidence>
<reference evidence="6 7" key="1">
    <citation type="submission" date="2021-07" db="EMBL/GenBank/DDBJ databases">
        <title>Genome data of Colletotrichum spaethianum.</title>
        <authorList>
            <person name="Utami Y.D."/>
            <person name="Hiruma K."/>
        </authorList>
    </citation>
    <scope>NUCLEOTIDE SEQUENCE [LARGE SCALE GENOMIC DNA]</scope>
    <source>
        <strain evidence="6 7">MAFF 242679</strain>
    </source>
</reference>
<dbReference type="Gene3D" id="3.40.395.10">
    <property type="entry name" value="Adenoviral Proteinase, Chain A"/>
    <property type="match status" value="1"/>
</dbReference>
<comment type="similarity">
    <text evidence="1">Belongs to the peptidase C48 family.</text>
</comment>
<accession>A0AA37GZW6</accession>
<protein>
    <recommendedName>
        <fullName evidence="5">Ubiquitin-like protease family profile domain-containing protein</fullName>
    </recommendedName>
</protein>
<dbReference type="InterPro" id="IPR003653">
    <property type="entry name" value="Peptidase_C48_C"/>
</dbReference>
<dbReference type="GO" id="GO:0006508">
    <property type="term" value="P:proteolysis"/>
    <property type="evidence" value="ECO:0007669"/>
    <property type="project" value="UniProtKB-KW"/>
</dbReference>
<keyword evidence="7" id="KW-1185">Reference proteome</keyword>
<dbReference type="Proteomes" id="UP001055172">
    <property type="component" value="Unassembled WGS sequence"/>
</dbReference>
<sequence length="237" mass="25866">MPKLARFSHVYIPLHHVGDPGHWTLARLQLSTSVLGPIAEVLHYDSIASPKRSAHAGATFKELVVNSMPGYQFVFRDQPSPQQQDTINCGVYVIINFGHLIFGNDLPQAIDPAAERNRLLGVLLSGPSTRMPPGAAEKASSAHGPPSMGSVPLHPIPEEPSLPDSPMTPIPVTKPVTKPVTEPIDSGMNQTEDTTQVPQLIASERPMIRTTPPLRKAKSRWASASTINKRCRMWEIN</sequence>
<gene>
    <name evidence="6" type="ORF">ColLi_13263</name>
</gene>